<sequence length="301" mass="33836">MAYREFLPDARLQSLVRVYWQISEYHAKGQEEHRMMPERLIRLTFYDGSSWQGPSLLSPLERLPEATLSGLTLAPQRMVSVGLTRALGVELFPWAARQLFGWSITVEQLDLSLNFPALSRTVCALLHLGAWDEARQAVEAWLLGLLAERGREPGKGVRAAGELYHSLGQARMGRLAEEYEVSQRQLERLFVQDVGVNAKTLARLIRFEEAHNRLWLTPDTSLAQLSYELGFADQAHLSREFRALTQMTPTAFAQMVQSTLGLPSRAEESTRWLPDGSLPKGSSSEILDTPRIMPIGPALPQ</sequence>
<evidence type="ECO:0000313" key="6">
    <source>
        <dbReference type="EMBL" id="MFB9994848.1"/>
    </source>
</evidence>
<accession>A0ABV6B510</accession>
<dbReference type="PANTHER" id="PTHR46796:SF13">
    <property type="entry name" value="HTH-TYPE TRANSCRIPTIONAL ACTIVATOR RHAS"/>
    <property type="match status" value="1"/>
</dbReference>
<evidence type="ECO:0000256" key="4">
    <source>
        <dbReference type="SAM" id="MobiDB-lite"/>
    </source>
</evidence>
<dbReference type="Proteomes" id="UP001589733">
    <property type="component" value="Unassembled WGS sequence"/>
</dbReference>
<evidence type="ECO:0000313" key="7">
    <source>
        <dbReference type="Proteomes" id="UP001589733"/>
    </source>
</evidence>
<dbReference type="PROSITE" id="PS01124">
    <property type="entry name" value="HTH_ARAC_FAMILY_2"/>
    <property type="match status" value="1"/>
</dbReference>
<keyword evidence="7" id="KW-1185">Reference proteome</keyword>
<comment type="caution">
    <text evidence="6">The sequence shown here is derived from an EMBL/GenBank/DDBJ whole genome shotgun (WGS) entry which is preliminary data.</text>
</comment>
<evidence type="ECO:0000256" key="2">
    <source>
        <dbReference type="ARBA" id="ARBA00023125"/>
    </source>
</evidence>
<dbReference type="RefSeq" id="WP_380016200.1">
    <property type="nucleotide sequence ID" value="NZ_JBHLYR010000067.1"/>
</dbReference>
<dbReference type="InterPro" id="IPR046532">
    <property type="entry name" value="DUF6597"/>
</dbReference>
<dbReference type="InterPro" id="IPR018060">
    <property type="entry name" value="HTH_AraC"/>
</dbReference>
<keyword evidence="1" id="KW-0805">Transcription regulation</keyword>
<keyword evidence="3" id="KW-0804">Transcription</keyword>
<dbReference type="Pfam" id="PF12833">
    <property type="entry name" value="HTH_18"/>
    <property type="match status" value="1"/>
</dbReference>
<dbReference type="SUPFAM" id="SSF46689">
    <property type="entry name" value="Homeodomain-like"/>
    <property type="match status" value="1"/>
</dbReference>
<evidence type="ECO:0000256" key="3">
    <source>
        <dbReference type="ARBA" id="ARBA00023163"/>
    </source>
</evidence>
<gene>
    <name evidence="6" type="ORF">ACFFLM_23140</name>
</gene>
<dbReference type="InterPro" id="IPR009057">
    <property type="entry name" value="Homeodomain-like_sf"/>
</dbReference>
<dbReference type="InterPro" id="IPR050204">
    <property type="entry name" value="AraC_XylS_family_regulators"/>
</dbReference>
<dbReference type="Gene3D" id="1.10.10.60">
    <property type="entry name" value="Homeodomain-like"/>
    <property type="match status" value="1"/>
</dbReference>
<organism evidence="6 7">
    <name type="scientific">Deinococcus oregonensis</name>
    <dbReference type="NCBI Taxonomy" id="1805970"/>
    <lineage>
        <taxon>Bacteria</taxon>
        <taxon>Thermotogati</taxon>
        <taxon>Deinococcota</taxon>
        <taxon>Deinococci</taxon>
        <taxon>Deinococcales</taxon>
        <taxon>Deinococcaceae</taxon>
        <taxon>Deinococcus</taxon>
    </lineage>
</organism>
<name>A0ABV6B510_9DEIO</name>
<dbReference type="EMBL" id="JBHLYR010000067">
    <property type="protein sequence ID" value="MFB9994848.1"/>
    <property type="molecule type" value="Genomic_DNA"/>
</dbReference>
<reference evidence="6 7" key="1">
    <citation type="submission" date="2024-09" db="EMBL/GenBank/DDBJ databases">
        <authorList>
            <person name="Sun Q."/>
            <person name="Mori K."/>
        </authorList>
    </citation>
    <scope>NUCLEOTIDE SEQUENCE [LARGE SCALE GENOMIC DNA]</scope>
    <source>
        <strain evidence="6 7">JCM 13503</strain>
    </source>
</reference>
<proteinExistence type="predicted"/>
<feature type="region of interest" description="Disordered" evidence="4">
    <location>
        <begin position="266"/>
        <end position="301"/>
    </location>
</feature>
<evidence type="ECO:0000259" key="5">
    <source>
        <dbReference type="PROSITE" id="PS01124"/>
    </source>
</evidence>
<feature type="domain" description="HTH araC/xylS-type" evidence="5">
    <location>
        <begin position="171"/>
        <end position="255"/>
    </location>
</feature>
<evidence type="ECO:0000256" key="1">
    <source>
        <dbReference type="ARBA" id="ARBA00023015"/>
    </source>
</evidence>
<dbReference type="SMART" id="SM00342">
    <property type="entry name" value="HTH_ARAC"/>
    <property type="match status" value="1"/>
</dbReference>
<dbReference type="Pfam" id="PF20240">
    <property type="entry name" value="DUF6597"/>
    <property type="match status" value="1"/>
</dbReference>
<keyword evidence="2" id="KW-0238">DNA-binding</keyword>
<protein>
    <submittedName>
        <fullName evidence="6">Helix-turn-helix domain-containing protein</fullName>
    </submittedName>
</protein>
<dbReference type="PANTHER" id="PTHR46796">
    <property type="entry name" value="HTH-TYPE TRANSCRIPTIONAL ACTIVATOR RHAS-RELATED"/>
    <property type="match status" value="1"/>
</dbReference>